<keyword evidence="3" id="KW-1133">Transmembrane helix</keyword>
<feature type="region of interest" description="Disordered" evidence="2">
    <location>
        <begin position="447"/>
        <end position="491"/>
    </location>
</feature>
<dbReference type="KEGG" id="msar:MSAR_36830"/>
<keyword evidence="3" id="KW-0472">Membrane</keyword>
<feature type="domain" description="PPE-PPW subfamily C-terminal" evidence="5">
    <location>
        <begin position="422"/>
        <end position="466"/>
    </location>
</feature>
<accession>A0A7I7SU51</accession>
<evidence type="ECO:0000313" key="6">
    <source>
        <dbReference type="EMBL" id="BBY60547.1"/>
    </source>
</evidence>
<evidence type="ECO:0000256" key="1">
    <source>
        <dbReference type="ARBA" id="ARBA00010652"/>
    </source>
</evidence>
<protein>
    <submittedName>
        <fullName evidence="6">Putative PPE family protein PPE1</fullName>
    </submittedName>
</protein>
<dbReference type="FunFam" id="1.20.1260.20:FF:000001">
    <property type="entry name" value="PPE family protein PPE41"/>
    <property type="match status" value="1"/>
</dbReference>
<dbReference type="PANTHER" id="PTHR46766:SF1">
    <property type="entry name" value="GLUTAMINE-RICH PROTEIN 2"/>
    <property type="match status" value="1"/>
</dbReference>
<evidence type="ECO:0000259" key="5">
    <source>
        <dbReference type="Pfam" id="PF18878"/>
    </source>
</evidence>
<dbReference type="Pfam" id="PF00823">
    <property type="entry name" value="PPE"/>
    <property type="match status" value="1"/>
</dbReference>
<proteinExistence type="inferred from homology"/>
<dbReference type="RefSeq" id="WP_163699163.1">
    <property type="nucleotide sequence ID" value="NZ_AP022595.1"/>
</dbReference>
<dbReference type="PANTHER" id="PTHR46766">
    <property type="entry name" value="GLUTAMINE-RICH PROTEIN 2"/>
    <property type="match status" value="1"/>
</dbReference>
<dbReference type="InterPro" id="IPR038332">
    <property type="entry name" value="PPE_sf"/>
</dbReference>
<dbReference type="Gene3D" id="1.20.1260.20">
    <property type="entry name" value="PPE superfamily"/>
    <property type="match status" value="1"/>
</dbReference>
<feature type="region of interest" description="Disordered" evidence="2">
    <location>
        <begin position="406"/>
        <end position="432"/>
    </location>
</feature>
<dbReference type="Proteomes" id="UP000466445">
    <property type="component" value="Chromosome"/>
</dbReference>
<feature type="transmembrane region" description="Helical" evidence="3">
    <location>
        <begin position="220"/>
        <end position="238"/>
    </location>
</feature>
<feature type="transmembrane region" description="Helical" evidence="3">
    <location>
        <begin position="250"/>
        <end position="274"/>
    </location>
</feature>
<name>A0A7I7SU51_9MYCO</name>
<reference evidence="6 7" key="1">
    <citation type="journal article" date="2019" name="Emerg. Microbes Infect.">
        <title>Comprehensive subspecies identification of 175 nontuberculous mycobacteria species based on 7547 genomic profiles.</title>
        <authorList>
            <person name="Matsumoto Y."/>
            <person name="Kinjo T."/>
            <person name="Motooka D."/>
            <person name="Nabeya D."/>
            <person name="Jung N."/>
            <person name="Uechi K."/>
            <person name="Horii T."/>
            <person name="Iida T."/>
            <person name="Fujita J."/>
            <person name="Nakamura S."/>
        </authorList>
    </citation>
    <scope>NUCLEOTIDE SEQUENCE [LARGE SCALE GENOMIC DNA]</scope>
    <source>
        <strain evidence="6 7">JCM 30395</strain>
    </source>
</reference>
<comment type="similarity">
    <text evidence="1">Belongs to the mycobacterial PPE family.</text>
</comment>
<evidence type="ECO:0000256" key="2">
    <source>
        <dbReference type="SAM" id="MobiDB-lite"/>
    </source>
</evidence>
<dbReference type="InterPro" id="IPR000030">
    <property type="entry name" value="PPE_dom"/>
</dbReference>
<dbReference type="EMBL" id="AP022595">
    <property type="protein sequence ID" value="BBY60547.1"/>
    <property type="molecule type" value="Genomic_DNA"/>
</dbReference>
<evidence type="ECO:0000313" key="7">
    <source>
        <dbReference type="Proteomes" id="UP000466445"/>
    </source>
</evidence>
<feature type="region of interest" description="Disordered" evidence="2">
    <location>
        <begin position="310"/>
        <end position="329"/>
    </location>
</feature>
<feature type="domain" description="PPE" evidence="4">
    <location>
        <begin position="6"/>
        <end position="168"/>
    </location>
</feature>
<dbReference type="GO" id="GO:0052572">
    <property type="term" value="P:response to host immune response"/>
    <property type="evidence" value="ECO:0007669"/>
    <property type="project" value="TreeGrafter"/>
</dbReference>
<dbReference type="AlphaFoldDB" id="A0A7I7SU51"/>
<dbReference type="Pfam" id="PF18878">
    <property type="entry name" value="PPE-PPW"/>
    <property type="match status" value="1"/>
</dbReference>
<feature type="region of interest" description="Disordered" evidence="2">
    <location>
        <begin position="380"/>
        <end position="399"/>
    </location>
</feature>
<evidence type="ECO:0000259" key="4">
    <source>
        <dbReference type="Pfam" id="PF00823"/>
    </source>
</evidence>
<gene>
    <name evidence="6" type="primary">PPE1</name>
    <name evidence="6" type="ORF">MSAR_36830</name>
</gene>
<organism evidence="6 7">
    <name type="scientific">Mycolicibacterium sarraceniae</name>
    <dbReference type="NCBI Taxonomy" id="1534348"/>
    <lineage>
        <taxon>Bacteria</taxon>
        <taxon>Bacillati</taxon>
        <taxon>Actinomycetota</taxon>
        <taxon>Actinomycetes</taxon>
        <taxon>Mycobacteriales</taxon>
        <taxon>Mycobacteriaceae</taxon>
        <taxon>Mycolicibacterium</taxon>
    </lineage>
</organism>
<evidence type="ECO:0000256" key="3">
    <source>
        <dbReference type="SAM" id="Phobius"/>
    </source>
</evidence>
<feature type="compositionally biased region" description="Basic and acidic residues" evidence="2">
    <location>
        <begin position="473"/>
        <end position="491"/>
    </location>
</feature>
<dbReference type="SUPFAM" id="SSF140459">
    <property type="entry name" value="PE/PPE dimer-like"/>
    <property type="match status" value="1"/>
</dbReference>
<keyword evidence="3" id="KW-0812">Transmembrane</keyword>
<dbReference type="InterPro" id="IPR043641">
    <property type="entry name" value="PPE-PPW_C"/>
</dbReference>
<keyword evidence="7" id="KW-1185">Reference proteome</keyword>
<sequence length="491" mass="50240">MTAPVWMAVPPEVQSALLSGGPGPGSLIAAAGQWQGLSVAYGDAAAELARLLAEVQATSWQGPSAAQYAAAHLPYLAWLERASADSAATAAAHGTIAAAYSTALATMPTLAELAVNHITHGVLISTNFFGINTIPIAVNEADYVRMWIQAAETMMVYQAVADAATVTIPPAVPAPTILAPGGEAASAQQTSVSSISQLIKDILDFIADPYQYFLDFFQRLGFSPIAAVILAVIALQLYDFLWYPYYASYGLLLLPFFLPALSALSALSALALLFNLEPSADLLPVPVAGDIGPRAEANVTTGIALAPSAAPSAAPQTANPAPNTSAPAAPVNPVPSSVLSYAIPPLPPPAVGTGPKSGAKASDSISEAAAAIAAARAAAAARSRGRRTNRSRSGARGYRYEFIEQPATMNADPGGVEPPSSTASSHGAGPLGFAGAAPKTGVAAAGLAQLSDDGETTTVPMLPSGWLADENGTQERELDRDERQDDTQCEG</sequence>